<dbReference type="EMBL" id="RHLQ01000008">
    <property type="protein sequence ID" value="RND00371.1"/>
    <property type="molecule type" value="Genomic_DNA"/>
</dbReference>
<keyword evidence="2" id="KW-1185">Reference proteome</keyword>
<dbReference type="AlphaFoldDB" id="A0A3M8HEA2"/>
<dbReference type="OrthoDB" id="2452460at2"/>
<evidence type="ECO:0000313" key="1">
    <source>
        <dbReference type="EMBL" id="RND00371.1"/>
    </source>
</evidence>
<dbReference type="RefSeq" id="WP_122971205.1">
    <property type="nucleotide sequence ID" value="NZ_RHLQ01000008.1"/>
</dbReference>
<evidence type="ECO:0000313" key="2">
    <source>
        <dbReference type="Proteomes" id="UP000279909"/>
    </source>
</evidence>
<gene>
    <name evidence="1" type="ORF">EC501_05030</name>
</gene>
<organism evidence="1 2">
    <name type="scientific">Lysinibacillus halotolerans</name>
    <dbReference type="NCBI Taxonomy" id="1368476"/>
    <lineage>
        <taxon>Bacteria</taxon>
        <taxon>Bacillati</taxon>
        <taxon>Bacillota</taxon>
        <taxon>Bacilli</taxon>
        <taxon>Bacillales</taxon>
        <taxon>Bacillaceae</taxon>
        <taxon>Lysinibacillus</taxon>
    </lineage>
</organism>
<comment type="caution">
    <text evidence="1">The sequence shown here is derived from an EMBL/GenBank/DDBJ whole genome shotgun (WGS) entry which is preliminary data.</text>
</comment>
<protein>
    <recommendedName>
        <fullName evidence="3">DUF3888 domain-containing protein</fullName>
    </recommendedName>
</protein>
<name>A0A3M8HEA2_9BACI</name>
<accession>A0A3M8HEA2</accession>
<evidence type="ECO:0008006" key="3">
    <source>
        <dbReference type="Google" id="ProtNLM"/>
    </source>
</evidence>
<proteinExistence type="predicted"/>
<reference evidence="1 2" key="1">
    <citation type="journal article" date="2014" name="Int. J. Syst. Evol. Microbiol.">
        <title>Lysinibacillus halotolerans sp. nov., isolated from saline-alkaline soil.</title>
        <authorList>
            <person name="Kong D."/>
            <person name="Wang Y."/>
            <person name="Zhao B."/>
            <person name="Li Y."/>
            <person name="Song J."/>
            <person name="Zhai Y."/>
            <person name="Zhang C."/>
            <person name="Wang H."/>
            <person name="Chen X."/>
            <person name="Zhao B."/>
            <person name="Ruan Z."/>
        </authorList>
    </citation>
    <scope>NUCLEOTIDE SEQUENCE [LARGE SCALE GENOMIC DNA]</scope>
    <source>
        <strain evidence="1 2">MCCC 1A12703</strain>
    </source>
</reference>
<sequence length="133" mass="15616">MIKPLLFLFGILFSVFTPTQIVKSNEVEKLYVTTEDIILDIIFPTVDKRVLREYGKNSLFDWQWKGIVDISYEEDHSYDVTIKIEIPSNKIEDFKEDIVQVKISPSCDSDKINKQKCNHGFTIEILKYEHVKQ</sequence>
<dbReference type="Proteomes" id="UP000279909">
    <property type="component" value="Unassembled WGS sequence"/>
</dbReference>